<dbReference type="PANTHER" id="PTHR43793:SF1">
    <property type="entry name" value="FAD SYNTHASE"/>
    <property type="match status" value="1"/>
</dbReference>
<keyword evidence="2 4" id="KW-0548">Nucleotidyltransferase</keyword>
<gene>
    <name evidence="4" type="ORF">D5018_06925</name>
</gene>
<dbReference type="PANTHER" id="PTHR43793">
    <property type="entry name" value="FAD SYNTHASE"/>
    <property type="match status" value="1"/>
</dbReference>
<evidence type="ECO:0000313" key="5">
    <source>
        <dbReference type="Proteomes" id="UP000281474"/>
    </source>
</evidence>
<evidence type="ECO:0000256" key="2">
    <source>
        <dbReference type="ARBA" id="ARBA00022695"/>
    </source>
</evidence>
<dbReference type="Proteomes" id="UP000281474">
    <property type="component" value="Unassembled WGS sequence"/>
</dbReference>
<evidence type="ECO:0000313" key="4">
    <source>
        <dbReference type="EMBL" id="RLV60384.1"/>
    </source>
</evidence>
<keyword evidence="5" id="KW-1185">Reference proteome</keyword>
<name>A0A3L8PYG9_9GAMM</name>
<dbReference type="GO" id="GO:0016779">
    <property type="term" value="F:nucleotidyltransferase activity"/>
    <property type="evidence" value="ECO:0007669"/>
    <property type="project" value="UniProtKB-KW"/>
</dbReference>
<dbReference type="InterPro" id="IPR004821">
    <property type="entry name" value="Cyt_trans-like"/>
</dbReference>
<reference evidence="4 5" key="1">
    <citation type="submission" date="2018-09" db="EMBL/GenBank/DDBJ databases">
        <title>Phylogeny of the Shewanellaceae, and recommendation for two new genera, Pseudoshewanella and Parashewanella.</title>
        <authorList>
            <person name="Wang G."/>
        </authorList>
    </citation>
    <scope>NUCLEOTIDE SEQUENCE [LARGE SCALE GENOMIC DNA]</scope>
    <source>
        <strain evidence="4 5">C51</strain>
    </source>
</reference>
<dbReference type="OrthoDB" id="9802794at2"/>
<dbReference type="InterPro" id="IPR014729">
    <property type="entry name" value="Rossmann-like_a/b/a_fold"/>
</dbReference>
<dbReference type="RefSeq" id="WP_121838282.1">
    <property type="nucleotide sequence ID" value="NZ_ML014765.1"/>
</dbReference>
<dbReference type="SUPFAM" id="SSF52374">
    <property type="entry name" value="Nucleotidylyl transferase"/>
    <property type="match status" value="1"/>
</dbReference>
<evidence type="ECO:0000256" key="1">
    <source>
        <dbReference type="ARBA" id="ARBA00022679"/>
    </source>
</evidence>
<dbReference type="AlphaFoldDB" id="A0A3L8PYG9"/>
<proteinExistence type="predicted"/>
<comment type="caution">
    <text evidence="4">The sequence shown here is derived from an EMBL/GenBank/DDBJ whole genome shotgun (WGS) entry which is preliminary data.</text>
</comment>
<keyword evidence="1 4" id="KW-0808">Transferase</keyword>
<sequence>MSKVVITYGTFDLFHIGHVRLLKRLKSLGDKLIVGVSSDEFNEVKGKCSYYSYNERVEILKSCVYVDEVIEEASWDQKVKDIKKYNVAIFAIGDDWNGEFDYLSDYCQVKYLKRTKDISTTQIKRQLSSVNDNELEELENKLHETIELVKCLSKISR</sequence>
<accession>A0A3L8PYG9</accession>
<evidence type="ECO:0000259" key="3">
    <source>
        <dbReference type="Pfam" id="PF01467"/>
    </source>
</evidence>
<dbReference type="InterPro" id="IPR050385">
    <property type="entry name" value="Archaeal_FAD_synthase"/>
</dbReference>
<dbReference type="NCBIfam" id="TIGR00125">
    <property type="entry name" value="cyt_tran_rel"/>
    <property type="match status" value="1"/>
</dbReference>
<dbReference type="EMBL" id="QZEI01000016">
    <property type="protein sequence ID" value="RLV60384.1"/>
    <property type="molecule type" value="Genomic_DNA"/>
</dbReference>
<protein>
    <submittedName>
        <fullName evidence="4">Glycerol-3-phosphate cytidylyltransferase</fullName>
    </submittedName>
</protein>
<organism evidence="4 5">
    <name type="scientific">Parashewanella curva</name>
    <dbReference type="NCBI Taxonomy" id="2338552"/>
    <lineage>
        <taxon>Bacteria</taxon>
        <taxon>Pseudomonadati</taxon>
        <taxon>Pseudomonadota</taxon>
        <taxon>Gammaproteobacteria</taxon>
        <taxon>Alteromonadales</taxon>
        <taxon>Shewanellaceae</taxon>
        <taxon>Parashewanella</taxon>
    </lineage>
</organism>
<dbReference type="Pfam" id="PF01467">
    <property type="entry name" value="CTP_transf_like"/>
    <property type="match status" value="1"/>
</dbReference>
<feature type="domain" description="Cytidyltransferase-like" evidence="3">
    <location>
        <begin position="6"/>
        <end position="125"/>
    </location>
</feature>
<dbReference type="Gene3D" id="3.40.50.620">
    <property type="entry name" value="HUPs"/>
    <property type="match status" value="1"/>
</dbReference>